<keyword evidence="4" id="KW-0223">Dioxygenase</keyword>
<dbReference type="InterPro" id="IPR044862">
    <property type="entry name" value="Pro_4_hyd_alph_FE2OG_OXY"/>
</dbReference>
<dbReference type="PANTHER" id="PTHR12907">
    <property type="entry name" value="EGL NINE HOMOLOG-RELATED"/>
    <property type="match status" value="1"/>
</dbReference>
<sequence length="670" mass="76894">MESIVPGTKGFRLLDDIPFACTIVNIMYENKAPVAWTIEYADDKNTEVITDFDELVVEIESKQILLLGDVIRDIAKYLTPWENATTCRWINRACRNILSHPQHWITLNLANPPRGIRISRYLHYIIHLTLIEDASVKKVLRSVNLNGLQITDRDVGLLLKQCPNIEYLGLAGCFKLSYDLFPTLKTIPLTLHTLDLYMTPIMQWEITPLKNTSGELVQILPSCLVPLRLPSILLEAAIIVKDEEAYPPVWFLSTFVLDEYEEENMWSNKLTFLWTYSSLPVFYHESNTYAFQSPQVMNCWLLASSKFTKNILQPREPKKLPEKSVDAIDFQAQKVFASLNELKSSLEAQVNELTNAVEAAKIEHQVAKNEYEIAQQRRTDVEKQVNRAVLALSLGEAQVEPPNRSGKILNLAGDDKLPLLPSPAVIQDISRALDQQYFAVYDDFLGHIHAMQLYEEVVYFYHSDQSPFHFEQGALAGGKTGRNLRYEMPSVRGDHVLWLEGTEVNCPISIAATLRQLDRLVLERLAAINSELQRCSLIRHRVMITCYPGQGSSYVKHCDNPNGNGRKLTAIFYLNPQWEEEDGGELQIHRLDHSITRIPPIFDRLVLFFSNERVPHQVAPSYAKRFALTVWYMDWDEYMDAQVFTDQTADIHERTRIEKEIDKFHSQSEP</sequence>
<dbReference type="AlphaFoldDB" id="A0A1W0A6I8"/>
<feature type="domain" description="Fe2OG dioxygenase" evidence="8">
    <location>
        <begin position="538"/>
        <end position="634"/>
    </location>
</feature>
<evidence type="ECO:0000256" key="1">
    <source>
        <dbReference type="ARBA" id="ARBA00001961"/>
    </source>
</evidence>
<evidence type="ECO:0000313" key="10">
    <source>
        <dbReference type="Proteomes" id="UP000243217"/>
    </source>
</evidence>
<dbReference type="Gene3D" id="2.60.120.620">
    <property type="entry name" value="q2cbj1_9rhob like domain"/>
    <property type="match status" value="1"/>
</dbReference>
<dbReference type="Gene3D" id="3.80.10.10">
    <property type="entry name" value="Ribonuclease Inhibitor"/>
    <property type="match status" value="1"/>
</dbReference>
<dbReference type="SMART" id="SM00702">
    <property type="entry name" value="P4Hc"/>
    <property type="match status" value="1"/>
</dbReference>
<comment type="caution">
    <text evidence="9">The sequence shown here is derived from an EMBL/GenBank/DDBJ whole genome shotgun (WGS) entry which is preliminary data.</text>
</comment>
<dbReference type="OrthoDB" id="76265at2759"/>
<dbReference type="InterPro" id="IPR005123">
    <property type="entry name" value="Oxoglu/Fe-dep_dioxygenase_dom"/>
</dbReference>
<dbReference type="PROSITE" id="PS51471">
    <property type="entry name" value="FE2OG_OXY"/>
    <property type="match status" value="1"/>
</dbReference>
<comment type="cofactor">
    <cofactor evidence="1">
        <name>L-ascorbate</name>
        <dbReference type="ChEBI" id="CHEBI:38290"/>
    </cofactor>
</comment>
<keyword evidence="5" id="KW-0560">Oxidoreductase</keyword>
<dbReference type="Pfam" id="PF13640">
    <property type="entry name" value="2OG-FeII_Oxy_3"/>
    <property type="match status" value="1"/>
</dbReference>
<organism evidence="9 10">
    <name type="scientific">Thraustotheca clavata</name>
    <dbReference type="NCBI Taxonomy" id="74557"/>
    <lineage>
        <taxon>Eukaryota</taxon>
        <taxon>Sar</taxon>
        <taxon>Stramenopiles</taxon>
        <taxon>Oomycota</taxon>
        <taxon>Saprolegniomycetes</taxon>
        <taxon>Saprolegniales</taxon>
        <taxon>Achlyaceae</taxon>
        <taxon>Thraustotheca</taxon>
    </lineage>
</organism>
<evidence type="ECO:0000256" key="3">
    <source>
        <dbReference type="ARBA" id="ARBA00022896"/>
    </source>
</evidence>
<gene>
    <name evidence="9" type="ORF">THRCLA_02099</name>
</gene>
<dbReference type="InterPro" id="IPR051559">
    <property type="entry name" value="HIF_prolyl_hydroxylases"/>
</dbReference>
<evidence type="ECO:0000313" key="9">
    <source>
        <dbReference type="EMBL" id="OQS05809.1"/>
    </source>
</evidence>
<dbReference type="InterPro" id="IPR032675">
    <property type="entry name" value="LRR_dom_sf"/>
</dbReference>
<feature type="coiled-coil region" evidence="7">
    <location>
        <begin position="336"/>
        <end position="384"/>
    </location>
</feature>
<dbReference type="PANTHER" id="PTHR12907:SF26">
    <property type="entry name" value="HIF PROLYL HYDROXYLASE, ISOFORM C"/>
    <property type="match status" value="1"/>
</dbReference>
<reference evidence="9 10" key="1">
    <citation type="journal article" date="2014" name="Genome Biol. Evol.">
        <title>The secreted proteins of Achlya hypogyna and Thraustotheca clavata identify the ancestral oomycete secretome and reveal gene acquisitions by horizontal gene transfer.</title>
        <authorList>
            <person name="Misner I."/>
            <person name="Blouin N."/>
            <person name="Leonard G."/>
            <person name="Richards T.A."/>
            <person name="Lane C.E."/>
        </authorList>
    </citation>
    <scope>NUCLEOTIDE SEQUENCE [LARGE SCALE GENOMIC DNA]</scope>
    <source>
        <strain evidence="9 10">ATCC 34112</strain>
    </source>
</reference>
<dbReference type="Proteomes" id="UP000243217">
    <property type="component" value="Unassembled WGS sequence"/>
</dbReference>
<dbReference type="SUPFAM" id="SSF52047">
    <property type="entry name" value="RNI-like"/>
    <property type="match status" value="1"/>
</dbReference>
<dbReference type="GO" id="GO:0031418">
    <property type="term" value="F:L-ascorbic acid binding"/>
    <property type="evidence" value="ECO:0007669"/>
    <property type="project" value="UniProtKB-KW"/>
</dbReference>
<evidence type="ECO:0000259" key="8">
    <source>
        <dbReference type="PROSITE" id="PS51471"/>
    </source>
</evidence>
<dbReference type="GO" id="GO:0031543">
    <property type="term" value="F:peptidyl-proline dioxygenase activity"/>
    <property type="evidence" value="ECO:0007669"/>
    <property type="project" value="TreeGrafter"/>
</dbReference>
<evidence type="ECO:0000256" key="2">
    <source>
        <dbReference type="ARBA" id="ARBA00022723"/>
    </source>
</evidence>
<dbReference type="STRING" id="74557.A0A1W0A6I8"/>
<evidence type="ECO:0000256" key="4">
    <source>
        <dbReference type="ARBA" id="ARBA00022964"/>
    </source>
</evidence>
<dbReference type="EMBL" id="JNBS01000413">
    <property type="protein sequence ID" value="OQS05809.1"/>
    <property type="molecule type" value="Genomic_DNA"/>
</dbReference>
<name>A0A1W0A6I8_9STRA</name>
<accession>A0A1W0A6I8</accession>
<keyword evidence="3" id="KW-0847">Vitamin C</keyword>
<keyword evidence="2" id="KW-0479">Metal-binding</keyword>
<protein>
    <submittedName>
        <fullName evidence="9">Egl nine-like 3 isoform X1</fullName>
    </submittedName>
</protein>
<dbReference type="GO" id="GO:0071456">
    <property type="term" value="P:cellular response to hypoxia"/>
    <property type="evidence" value="ECO:0007669"/>
    <property type="project" value="TreeGrafter"/>
</dbReference>
<keyword evidence="7" id="KW-0175">Coiled coil</keyword>
<dbReference type="GO" id="GO:0008198">
    <property type="term" value="F:ferrous iron binding"/>
    <property type="evidence" value="ECO:0007669"/>
    <property type="project" value="TreeGrafter"/>
</dbReference>
<evidence type="ECO:0000256" key="7">
    <source>
        <dbReference type="SAM" id="Coils"/>
    </source>
</evidence>
<keyword evidence="6" id="KW-0408">Iron</keyword>
<proteinExistence type="predicted"/>
<evidence type="ECO:0000256" key="6">
    <source>
        <dbReference type="ARBA" id="ARBA00023004"/>
    </source>
</evidence>
<keyword evidence="10" id="KW-1185">Reference proteome</keyword>
<evidence type="ECO:0000256" key="5">
    <source>
        <dbReference type="ARBA" id="ARBA00023002"/>
    </source>
</evidence>
<dbReference type="InterPro" id="IPR006620">
    <property type="entry name" value="Pro_4_hyd_alph"/>
</dbReference>